<keyword evidence="2" id="KW-1185">Reference proteome</keyword>
<dbReference type="KEGG" id="pvo:PVOR_24434"/>
<dbReference type="AlphaFoldDB" id="A0A2R9SQ48"/>
<dbReference type="Proteomes" id="UP000003094">
    <property type="component" value="Unassembled WGS sequence"/>
</dbReference>
<evidence type="ECO:0000313" key="1">
    <source>
        <dbReference type="EMBL" id="EFU39484.1"/>
    </source>
</evidence>
<name>A0A2R9SQ48_9BACL</name>
<organism evidence="1 2">
    <name type="scientific">Paenibacillus vortex V453</name>
    <dbReference type="NCBI Taxonomy" id="715225"/>
    <lineage>
        <taxon>Bacteria</taxon>
        <taxon>Bacillati</taxon>
        <taxon>Bacillota</taxon>
        <taxon>Bacilli</taxon>
        <taxon>Bacillales</taxon>
        <taxon>Paenibacillaceae</taxon>
        <taxon>Paenibacillus</taxon>
    </lineage>
</organism>
<dbReference type="EMBL" id="ADHJ01000039">
    <property type="protein sequence ID" value="EFU39484.1"/>
    <property type="molecule type" value="Genomic_DNA"/>
</dbReference>
<protein>
    <submittedName>
        <fullName evidence="1">Uncharacterized protein</fullName>
    </submittedName>
</protein>
<sequence>MDLGEAKSPEGARLLELDIFILFFIGKSEKESERKKAEACERELGTVGLIFTLSA</sequence>
<evidence type="ECO:0000313" key="2">
    <source>
        <dbReference type="Proteomes" id="UP000003094"/>
    </source>
</evidence>
<accession>A0A2R9SQ48</accession>
<gene>
    <name evidence="1" type="ORF">PVOR_24434</name>
</gene>
<comment type="caution">
    <text evidence="1">The sequence shown here is derived from an EMBL/GenBank/DDBJ whole genome shotgun (WGS) entry which is preliminary data.</text>
</comment>
<reference evidence="1 2" key="1">
    <citation type="journal article" date="2010" name="BMC Genomics">
        <title>Genome sequence of the pattern forming Paenibacillus vortex bacterium reveals potential for thriving in complex environments.</title>
        <authorList>
            <person name="Sirota-Madi A."/>
            <person name="Olender T."/>
            <person name="Helman Y."/>
            <person name="Ingham C."/>
            <person name="Brainis I."/>
            <person name="Roth D."/>
            <person name="Hagi E."/>
            <person name="Brodsky L."/>
            <person name="Leshkowitz D."/>
            <person name="Galatenko V."/>
            <person name="Nikolaev V."/>
            <person name="Mugasimangalam R.C."/>
            <person name="Bransburg-Zabary S."/>
            <person name="Gutnick D.L."/>
            <person name="Lancet D."/>
            <person name="Ben-Jacob E."/>
        </authorList>
    </citation>
    <scope>NUCLEOTIDE SEQUENCE [LARGE SCALE GENOMIC DNA]</scope>
    <source>
        <strain evidence="1 2">V453</strain>
    </source>
</reference>
<proteinExistence type="predicted"/>